<proteinExistence type="predicted"/>
<keyword evidence="2" id="KW-1185">Reference proteome</keyword>
<reference evidence="1" key="1">
    <citation type="submission" date="2020-05" db="EMBL/GenBank/DDBJ databases">
        <title>Phylogenomic resolution of chytrid fungi.</title>
        <authorList>
            <person name="Stajich J.E."/>
            <person name="Amses K."/>
            <person name="Simmons R."/>
            <person name="Seto K."/>
            <person name="Myers J."/>
            <person name="Bonds A."/>
            <person name="Quandt C.A."/>
            <person name="Barry K."/>
            <person name="Liu P."/>
            <person name="Grigoriev I."/>
            <person name="Longcore J.E."/>
            <person name="James T.Y."/>
        </authorList>
    </citation>
    <scope>NUCLEOTIDE SEQUENCE</scope>
    <source>
        <strain evidence="1">PLAUS21</strain>
    </source>
</reference>
<gene>
    <name evidence="1" type="ORF">HK103_007596</name>
</gene>
<accession>A0AAD5UBU8</accession>
<sequence>MNEALDKPEIITKILLYTEAFLTVSQINKKWHGIAKDPKLRAKWLLSRPIKLKIVASTLQSINSDANAFSSYGDWLANRIFPTEMICGTCTKFALQPDVLGALLEYSFEHQKEFINVWWNALAAIGSLAGVAVALNNDSFASMLKNNASFLSSIVYASIYPLKSSNEEIGVRVLEIFCKLSPLKSTIENALRFACILNKERHVKILLQIEGLRDSILYGMAYSQRKGWTTTFNLLHAYASDDILQLWNIYEEARKQCQTTGPDNLVEKLHSLPIDSSTIVMDIFDQLLESAIELKKSNVVKSLLESMQAYDKNFFVPLHIFDLALSSENWESAEAILLKLDLGNLVSLNSTKQKLQVILEQYSVITKKQLYIRLQPIPCIRQPIIEQELFLTRHQIAAIKFVHSKLKALDPAYEIDSKLIWGAFQSINLDVAALLGSLGGKLTWMEGAKTNGKTLNLPPQPSHPSTPDMNDERFGVFSAFGGIKLDIAGFETLGRVRRLSVTKSNQRLNPTLSSGSPPGSAHSSYQCIPVFLGGKRESMKRTDSRERVNLRLQHQKISGSKTSSNVWNELLGSDSSKFRDLIKSIPETVEWMDNVKPPETVSKIFNELENRVGMTEEPSYVRALAGLY</sequence>
<dbReference type="EMBL" id="JADGKB010000095">
    <property type="protein sequence ID" value="KAJ3253992.1"/>
    <property type="molecule type" value="Genomic_DNA"/>
</dbReference>
<name>A0AAD5UBU8_9FUNG</name>
<dbReference type="AlphaFoldDB" id="A0AAD5UBU8"/>
<dbReference type="Proteomes" id="UP001210925">
    <property type="component" value="Unassembled WGS sequence"/>
</dbReference>
<organism evidence="1 2">
    <name type="scientific">Boothiomyces macroporosus</name>
    <dbReference type="NCBI Taxonomy" id="261099"/>
    <lineage>
        <taxon>Eukaryota</taxon>
        <taxon>Fungi</taxon>
        <taxon>Fungi incertae sedis</taxon>
        <taxon>Chytridiomycota</taxon>
        <taxon>Chytridiomycota incertae sedis</taxon>
        <taxon>Chytridiomycetes</taxon>
        <taxon>Rhizophydiales</taxon>
        <taxon>Terramycetaceae</taxon>
        <taxon>Boothiomyces</taxon>
    </lineage>
</organism>
<evidence type="ECO:0000313" key="2">
    <source>
        <dbReference type="Proteomes" id="UP001210925"/>
    </source>
</evidence>
<evidence type="ECO:0000313" key="1">
    <source>
        <dbReference type="EMBL" id="KAJ3253992.1"/>
    </source>
</evidence>
<protein>
    <submittedName>
        <fullName evidence="1">Uncharacterized protein</fullName>
    </submittedName>
</protein>
<comment type="caution">
    <text evidence="1">The sequence shown here is derived from an EMBL/GenBank/DDBJ whole genome shotgun (WGS) entry which is preliminary data.</text>
</comment>